<proteinExistence type="predicted"/>
<organism evidence="1 2">
    <name type="scientific">Blyttiomyces helicus</name>
    <dbReference type="NCBI Taxonomy" id="388810"/>
    <lineage>
        <taxon>Eukaryota</taxon>
        <taxon>Fungi</taxon>
        <taxon>Fungi incertae sedis</taxon>
        <taxon>Chytridiomycota</taxon>
        <taxon>Chytridiomycota incertae sedis</taxon>
        <taxon>Chytridiomycetes</taxon>
        <taxon>Chytridiomycetes incertae sedis</taxon>
        <taxon>Blyttiomyces</taxon>
    </lineage>
</organism>
<gene>
    <name evidence="1" type="ORF">BDK51DRAFT_30375</name>
</gene>
<sequence>MTTEGGLPWIHAVFAIMGDVGWHRRVPHKLAPKKFRRSFRWGMAAGVRSFLIPSFQMIQQRRSLKAEYPHPGTENRRTGPTSMEEVSTLQLLLFYTERGYGLRDSGSIRELDGEALAGGGRAPYVAVGSRAPSSSSTLRLSLIRPHPILHSATAPSICPRQSSGIQSGRRKAIAIVLNFGFGIRGLNLAHGGRTNPTSVQPIFSVAVPASAVLAAPTATALPEQTRVLTRAPHIPLRQIGQGHSSFESRRKSLMDTKFTKKCYIEITEE</sequence>
<evidence type="ECO:0000313" key="1">
    <source>
        <dbReference type="EMBL" id="RKO91840.1"/>
    </source>
</evidence>
<dbReference type="AlphaFoldDB" id="A0A4P9WKX9"/>
<reference evidence="2" key="1">
    <citation type="journal article" date="2018" name="Nat. Microbiol.">
        <title>Leveraging single-cell genomics to expand the fungal tree of life.</title>
        <authorList>
            <person name="Ahrendt S.R."/>
            <person name="Quandt C.A."/>
            <person name="Ciobanu D."/>
            <person name="Clum A."/>
            <person name="Salamov A."/>
            <person name="Andreopoulos B."/>
            <person name="Cheng J.F."/>
            <person name="Woyke T."/>
            <person name="Pelin A."/>
            <person name="Henrissat B."/>
            <person name="Reynolds N.K."/>
            <person name="Benny G.L."/>
            <person name="Smith M.E."/>
            <person name="James T.Y."/>
            <person name="Grigoriev I.V."/>
        </authorList>
    </citation>
    <scope>NUCLEOTIDE SEQUENCE [LARGE SCALE GENOMIC DNA]</scope>
</reference>
<evidence type="ECO:0000313" key="2">
    <source>
        <dbReference type="Proteomes" id="UP000269721"/>
    </source>
</evidence>
<accession>A0A4P9WKX9</accession>
<protein>
    <submittedName>
        <fullName evidence="1">Uncharacterized protein</fullName>
    </submittedName>
</protein>
<dbReference type="Proteomes" id="UP000269721">
    <property type="component" value="Unassembled WGS sequence"/>
</dbReference>
<name>A0A4P9WKX9_9FUNG</name>
<dbReference type="EMBL" id="KZ994882">
    <property type="protein sequence ID" value="RKO91840.1"/>
    <property type="molecule type" value="Genomic_DNA"/>
</dbReference>
<keyword evidence="2" id="KW-1185">Reference proteome</keyword>